<evidence type="ECO:0000313" key="3">
    <source>
        <dbReference type="Proteomes" id="UP000250197"/>
    </source>
</evidence>
<dbReference type="KEGG" id="cstr:CBE89_01420"/>
<gene>
    <name evidence="2" type="ORF">CBE89_01420</name>
</gene>
<dbReference type="GO" id="GO:0030170">
    <property type="term" value="F:pyridoxal phosphate binding"/>
    <property type="evidence" value="ECO:0007669"/>
    <property type="project" value="InterPro"/>
</dbReference>
<sequence length="216" mass="23669">MKVLSTNVAVRRDDPSNRHAYTGIDKKPRPHIELAVPGPNYGDGSGVVGDSIGDHQHHGGAEKAVYAFAREELDYWQDQLSATLPSGSFGENLTTLGIDWEQTLINQRIRVGGALLEVSIPRQPCATFAGWMNTRGWLRSFTQRGDCGAYLRIIEPGRITSGDEITLIGRPDHDITMGMAFAAKMGDKELARRVVDAGCLAAVHHDQLVKRLQPRG</sequence>
<dbReference type="InterPro" id="IPR005302">
    <property type="entry name" value="MoCF_Sase_C"/>
</dbReference>
<dbReference type="RefSeq" id="WP_086890513.1">
    <property type="nucleotide sequence ID" value="NZ_CP021252.1"/>
</dbReference>
<proteinExistence type="predicted"/>
<dbReference type="Proteomes" id="UP000250197">
    <property type="component" value="Chromosome"/>
</dbReference>
<evidence type="ECO:0000259" key="1">
    <source>
        <dbReference type="PROSITE" id="PS51340"/>
    </source>
</evidence>
<organism evidence="2 3">
    <name type="scientific">Corynebacterium striatum</name>
    <dbReference type="NCBI Taxonomy" id="43770"/>
    <lineage>
        <taxon>Bacteria</taxon>
        <taxon>Bacillati</taxon>
        <taxon>Actinomycetota</taxon>
        <taxon>Actinomycetes</taxon>
        <taxon>Mycobacteriales</taxon>
        <taxon>Corynebacteriaceae</taxon>
        <taxon>Corynebacterium</taxon>
    </lineage>
</organism>
<evidence type="ECO:0000313" key="2">
    <source>
        <dbReference type="EMBL" id="ART20310.1"/>
    </source>
</evidence>
<dbReference type="SUPFAM" id="SSF50800">
    <property type="entry name" value="PK beta-barrel domain-like"/>
    <property type="match status" value="1"/>
</dbReference>
<name>A0A2Z2IW34_CORST</name>
<dbReference type="Pfam" id="PF03473">
    <property type="entry name" value="MOSC"/>
    <property type="match status" value="1"/>
</dbReference>
<protein>
    <submittedName>
        <fullName evidence="2">MOSC domain-containing protein</fullName>
    </submittedName>
</protein>
<dbReference type="Gene3D" id="2.40.33.20">
    <property type="entry name" value="PK beta-barrel domain-like"/>
    <property type="match status" value="1"/>
</dbReference>
<reference evidence="2 3" key="1">
    <citation type="submission" date="2017-05" db="EMBL/GenBank/DDBJ databases">
        <title>Complete genome sequence of Corynebacterium striatum KC-Na-1 isolated from Neophocaena asiaeorientalis in Korea.</title>
        <authorList>
            <person name="Kim J.H."/>
            <person name="Lee K."/>
        </authorList>
    </citation>
    <scope>NUCLEOTIDE SEQUENCE [LARGE SCALE GENOMIC DNA]</scope>
    <source>
        <strain evidence="2 3">KC-Na-01</strain>
    </source>
</reference>
<dbReference type="AlphaFoldDB" id="A0A2Z2IW34"/>
<dbReference type="GO" id="GO:0003824">
    <property type="term" value="F:catalytic activity"/>
    <property type="evidence" value="ECO:0007669"/>
    <property type="project" value="InterPro"/>
</dbReference>
<dbReference type="InterPro" id="IPR011037">
    <property type="entry name" value="Pyrv_Knase-like_insert_dom_sf"/>
</dbReference>
<dbReference type="InterPro" id="IPR052353">
    <property type="entry name" value="Benzoxazolinone_Detox_Enz"/>
</dbReference>
<feature type="domain" description="MOSC" evidence="1">
    <location>
        <begin position="34"/>
        <end position="168"/>
    </location>
</feature>
<accession>A0A2Z2IW34</accession>
<dbReference type="EMBL" id="CP021252">
    <property type="protein sequence ID" value="ART20310.1"/>
    <property type="molecule type" value="Genomic_DNA"/>
</dbReference>
<dbReference type="PANTHER" id="PTHR30212">
    <property type="entry name" value="PROTEIN YIIM"/>
    <property type="match status" value="1"/>
</dbReference>
<dbReference type="PROSITE" id="PS51340">
    <property type="entry name" value="MOSC"/>
    <property type="match status" value="1"/>
</dbReference>
<dbReference type="PANTHER" id="PTHR30212:SF2">
    <property type="entry name" value="PROTEIN YIIM"/>
    <property type="match status" value="1"/>
</dbReference>
<dbReference type="GO" id="GO:0030151">
    <property type="term" value="F:molybdenum ion binding"/>
    <property type="evidence" value="ECO:0007669"/>
    <property type="project" value="InterPro"/>
</dbReference>